<gene>
    <name evidence="1" type="ORF">GCM10023258_30300</name>
</gene>
<dbReference type="Proteomes" id="UP001500427">
    <property type="component" value="Unassembled WGS sequence"/>
</dbReference>
<keyword evidence="2" id="KW-1185">Reference proteome</keyword>
<sequence>MTFWSRCGTGTKLSVVCTEATANAGERARSAMAAYTFRDGTWEDVEYERDRYLAAVRQEFGLPSVPIMGD</sequence>
<organism evidence="1 2">
    <name type="scientific">Terrabacter aeriphilus</name>
    <dbReference type="NCBI Taxonomy" id="515662"/>
    <lineage>
        <taxon>Bacteria</taxon>
        <taxon>Bacillati</taxon>
        <taxon>Actinomycetota</taxon>
        <taxon>Actinomycetes</taxon>
        <taxon>Micrococcales</taxon>
        <taxon>Intrasporangiaceae</taxon>
        <taxon>Terrabacter</taxon>
    </lineage>
</organism>
<reference evidence="2" key="1">
    <citation type="journal article" date="2019" name="Int. J. Syst. Evol. Microbiol.">
        <title>The Global Catalogue of Microorganisms (GCM) 10K type strain sequencing project: providing services to taxonomists for standard genome sequencing and annotation.</title>
        <authorList>
            <consortium name="The Broad Institute Genomics Platform"/>
            <consortium name="The Broad Institute Genome Sequencing Center for Infectious Disease"/>
            <person name="Wu L."/>
            <person name="Ma J."/>
        </authorList>
    </citation>
    <scope>NUCLEOTIDE SEQUENCE [LARGE SCALE GENOMIC DNA]</scope>
    <source>
        <strain evidence="2">JCM 17687</strain>
    </source>
</reference>
<protein>
    <submittedName>
        <fullName evidence="1">Uncharacterized protein</fullName>
    </submittedName>
</protein>
<comment type="caution">
    <text evidence="1">The sequence shown here is derived from an EMBL/GenBank/DDBJ whole genome shotgun (WGS) entry which is preliminary data.</text>
</comment>
<name>A0ABP9JH39_9MICO</name>
<accession>A0ABP9JH39</accession>
<evidence type="ECO:0000313" key="1">
    <source>
        <dbReference type="EMBL" id="GAA5031810.1"/>
    </source>
</evidence>
<proteinExistence type="predicted"/>
<evidence type="ECO:0000313" key="2">
    <source>
        <dbReference type="Proteomes" id="UP001500427"/>
    </source>
</evidence>
<dbReference type="EMBL" id="BAABIW010000018">
    <property type="protein sequence ID" value="GAA5031810.1"/>
    <property type="molecule type" value="Genomic_DNA"/>
</dbReference>